<keyword evidence="2" id="KW-0812">Transmembrane</keyword>
<gene>
    <name evidence="4" type="ORF">FMM05_04230</name>
</gene>
<evidence type="ECO:0000259" key="3">
    <source>
        <dbReference type="Pfam" id="PF05170"/>
    </source>
</evidence>
<feature type="transmembrane region" description="Helical" evidence="2">
    <location>
        <begin position="6"/>
        <end position="27"/>
    </location>
</feature>
<protein>
    <submittedName>
        <fullName evidence="4">AsmA family protein</fullName>
    </submittedName>
</protein>
<dbReference type="PANTHER" id="PTHR30441:SF8">
    <property type="entry name" value="DUF748 DOMAIN-CONTAINING PROTEIN"/>
    <property type="match status" value="1"/>
</dbReference>
<dbReference type="EMBL" id="VJVZ01000002">
    <property type="protein sequence ID" value="TRW26589.1"/>
    <property type="molecule type" value="Genomic_DNA"/>
</dbReference>
<reference evidence="4 5" key="1">
    <citation type="submission" date="2019-07" db="EMBL/GenBank/DDBJ databases">
        <title>Flavobacterium sp. nov., isolated from glacier ice.</title>
        <authorList>
            <person name="Liu Q."/>
            <person name="Xin Y.-H."/>
        </authorList>
    </citation>
    <scope>NUCLEOTIDE SEQUENCE [LARGE SCALE GENOMIC DNA]</scope>
    <source>
        <strain evidence="4 5">ZT4R6</strain>
    </source>
</reference>
<comment type="caution">
    <text evidence="4">The sequence shown here is derived from an EMBL/GenBank/DDBJ whole genome shotgun (WGS) entry which is preliminary data.</text>
</comment>
<name>A0A552V817_9FLAO</name>
<feature type="compositionally biased region" description="Basic and acidic residues" evidence="1">
    <location>
        <begin position="859"/>
        <end position="869"/>
    </location>
</feature>
<sequence length="880" mass="95742">MLKKILKWTGITLLVIIIALAVAPFIFKDKIKAMIVKAINEKVDATVAFEDVNLSLFKHFPQASVNIEKLSIINKAPFAGDTLVYMGEIDLNMSVKELFKSEGETMALQSISTKNGVVNILFNKDGVGNFDIAIKDDSEKPASAEASKPFALSIQNYEVENLKFRYHDDRSKINMVIDSLNHKGTGNFAANKLDLDTHTTAKLTLDMDKTNYMRNVALKLDAVLGLDLDKSIYTFKENKAFINQLPLEFDGSMALLEAGQQIDMTFKTPTSSFKNFLGLVPESYSGSLANVKTEGDFTINGKVNGLNSDNSVPKFNIAIASNNASFKYPDLPKSVQNIVIDTKIINETGVLNDTYVNLDKLSFRIDQDVFDAKANIKNLTENPLVDARLKGTVNLSNVAKAYPVKLDMPLTGILKADVETKFDMKSVETGAYEKIQNNGTMSLSGFNYKADGFAQPFVISQADVAFNPSRITLSRFDAKTGSSDIAINGTLDNFYGFVFKDQTLQGKFNMSSNKLVVSDFMAQEAKTTTTKKTEGGETTTTTKTTTKSDAVKIPAFLDCTINAKANTVVYDNLNLTNVSGTMIIKDEAVALQNVKTNVFGGTIGFAGNVSTKGTTPKFNMDLNLNSLDITQSFTQLEMLKSIAPIAGVINGKMNSNIKLSGNLDSKEMTPDLKSLIGDLAGSLAGTTINTQNSKVLTALTSNVKFLDPSKLNLNQKINLSFADGKVNIKPFALKYQDIDINIQGTHGFDQNMNYNVAFDVPAKYLGSEVTNLIASLKGADASKISVPVNAVLSGNFKSPKVTTDLTKSVTSLTQQLIKQQKDKYVNDAKDKGKDLLNGLLNGNKPATTPADTTKAKAPVKTEDKVKEGLKNLLGGKKKKE</sequence>
<keyword evidence="2" id="KW-0472">Membrane</keyword>
<dbReference type="AlphaFoldDB" id="A0A552V817"/>
<feature type="compositionally biased region" description="Low complexity" evidence="1">
    <location>
        <begin position="837"/>
        <end position="858"/>
    </location>
</feature>
<keyword evidence="5" id="KW-1185">Reference proteome</keyword>
<feature type="region of interest" description="Disordered" evidence="1">
    <location>
        <begin position="837"/>
        <end position="880"/>
    </location>
</feature>
<dbReference type="GO" id="GO:0090313">
    <property type="term" value="P:regulation of protein targeting to membrane"/>
    <property type="evidence" value="ECO:0007669"/>
    <property type="project" value="TreeGrafter"/>
</dbReference>
<proteinExistence type="predicted"/>
<dbReference type="InterPro" id="IPR007844">
    <property type="entry name" value="AsmA"/>
</dbReference>
<dbReference type="RefSeq" id="WP_143372089.1">
    <property type="nucleotide sequence ID" value="NZ_VJVZ01000002.1"/>
</dbReference>
<dbReference type="PANTHER" id="PTHR30441">
    <property type="entry name" value="DUF748 DOMAIN-CONTAINING PROTEIN"/>
    <property type="match status" value="1"/>
</dbReference>
<evidence type="ECO:0000313" key="5">
    <source>
        <dbReference type="Proteomes" id="UP000320643"/>
    </source>
</evidence>
<feature type="domain" description="AsmA" evidence="3">
    <location>
        <begin position="4"/>
        <end position="175"/>
    </location>
</feature>
<evidence type="ECO:0000256" key="2">
    <source>
        <dbReference type="SAM" id="Phobius"/>
    </source>
</evidence>
<dbReference type="Pfam" id="PF05170">
    <property type="entry name" value="AsmA"/>
    <property type="match status" value="1"/>
</dbReference>
<organism evidence="4 5">
    <name type="scientific">Flavobacterium zepuense</name>
    <dbReference type="NCBI Taxonomy" id="2593302"/>
    <lineage>
        <taxon>Bacteria</taxon>
        <taxon>Pseudomonadati</taxon>
        <taxon>Bacteroidota</taxon>
        <taxon>Flavobacteriia</taxon>
        <taxon>Flavobacteriales</taxon>
        <taxon>Flavobacteriaceae</taxon>
        <taxon>Flavobacterium</taxon>
    </lineage>
</organism>
<dbReference type="Proteomes" id="UP000320643">
    <property type="component" value="Unassembled WGS sequence"/>
</dbReference>
<evidence type="ECO:0000256" key="1">
    <source>
        <dbReference type="SAM" id="MobiDB-lite"/>
    </source>
</evidence>
<accession>A0A552V817</accession>
<evidence type="ECO:0000313" key="4">
    <source>
        <dbReference type="EMBL" id="TRW26589.1"/>
    </source>
</evidence>
<dbReference type="GO" id="GO:0005886">
    <property type="term" value="C:plasma membrane"/>
    <property type="evidence" value="ECO:0007669"/>
    <property type="project" value="TreeGrafter"/>
</dbReference>
<dbReference type="OrthoDB" id="596403at2"/>
<keyword evidence="2" id="KW-1133">Transmembrane helix</keyword>
<dbReference type="InterPro" id="IPR052894">
    <property type="entry name" value="AsmA-related"/>
</dbReference>